<gene>
    <name evidence="2" type="ORF">GC101_27805</name>
</gene>
<feature type="compositionally biased region" description="Basic and acidic residues" evidence="1">
    <location>
        <begin position="73"/>
        <end position="85"/>
    </location>
</feature>
<dbReference type="EMBL" id="WHOB01000086">
    <property type="protein sequence ID" value="NOU82672.1"/>
    <property type="molecule type" value="Genomic_DNA"/>
</dbReference>
<feature type="region of interest" description="Disordered" evidence="1">
    <location>
        <begin position="60"/>
        <end position="93"/>
    </location>
</feature>
<comment type="caution">
    <text evidence="2">The sequence shown here is derived from an EMBL/GenBank/DDBJ whole genome shotgun (WGS) entry which is preliminary data.</text>
</comment>
<evidence type="ECO:0000256" key="1">
    <source>
        <dbReference type="SAM" id="MobiDB-lite"/>
    </source>
</evidence>
<evidence type="ECO:0000313" key="3">
    <source>
        <dbReference type="Proteomes" id="UP000596857"/>
    </source>
</evidence>
<keyword evidence="3" id="KW-1185">Reference proteome</keyword>
<sequence length="146" mass="16243">MKAKKFITSLIIVVLLSLAAYYFGENGQIPSQTPSSDNSEVVRLEFPSDRYPETARHIQEAIENGESPICTIDRNEAEENRKESLKGVPTKKGYDRDEWPMAMCAEGGAGADIEYITPSDNRGAGSWVGNQLEDFADGTRVEFMFK</sequence>
<protein>
    <submittedName>
        <fullName evidence="2">DNA-entry nuclease</fullName>
    </submittedName>
</protein>
<dbReference type="Proteomes" id="UP000596857">
    <property type="component" value="Unassembled WGS sequence"/>
</dbReference>
<evidence type="ECO:0000313" key="2">
    <source>
        <dbReference type="EMBL" id="NOU82672.1"/>
    </source>
</evidence>
<dbReference type="RefSeq" id="WP_171719982.1">
    <property type="nucleotide sequence ID" value="NZ_WHOB01000086.1"/>
</dbReference>
<accession>A0ABX1YP02</accession>
<organism evidence="2 3">
    <name type="scientific">Paenibacillus phytohabitans</name>
    <dbReference type="NCBI Taxonomy" id="2654978"/>
    <lineage>
        <taxon>Bacteria</taxon>
        <taxon>Bacillati</taxon>
        <taxon>Bacillota</taxon>
        <taxon>Bacilli</taxon>
        <taxon>Bacillales</taxon>
        <taxon>Paenibacillaceae</taxon>
        <taxon>Paenibacillus</taxon>
    </lineage>
</organism>
<proteinExistence type="predicted"/>
<name>A0ABX1YP02_9BACL</name>
<reference evidence="2 3" key="1">
    <citation type="submission" date="2019-10" db="EMBL/GenBank/DDBJ databases">
        <title>Description of Paenibacillus terricola sp. nov.</title>
        <authorList>
            <person name="Carlier A."/>
            <person name="Qi S."/>
        </authorList>
    </citation>
    <scope>NUCLEOTIDE SEQUENCE [LARGE SCALE GENOMIC DNA]</scope>
    <source>
        <strain evidence="2 3">LMG 31459</strain>
    </source>
</reference>